<protein>
    <submittedName>
        <fullName evidence="1">Uncharacterized protein</fullName>
    </submittedName>
</protein>
<proteinExistence type="predicted"/>
<dbReference type="EMBL" id="MU266340">
    <property type="protein sequence ID" value="KAH7929511.1"/>
    <property type="molecule type" value="Genomic_DNA"/>
</dbReference>
<evidence type="ECO:0000313" key="2">
    <source>
        <dbReference type="Proteomes" id="UP000790709"/>
    </source>
</evidence>
<comment type="caution">
    <text evidence="1">The sequence shown here is derived from an EMBL/GenBank/DDBJ whole genome shotgun (WGS) entry which is preliminary data.</text>
</comment>
<organism evidence="1 2">
    <name type="scientific">Leucogyrophana mollusca</name>
    <dbReference type="NCBI Taxonomy" id="85980"/>
    <lineage>
        <taxon>Eukaryota</taxon>
        <taxon>Fungi</taxon>
        <taxon>Dikarya</taxon>
        <taxon>Basidiomycota</taxon>
        <taxon>Agaricomycotina</taxon>
        <taxon>Agaricomycetes</taxon>
        <taxon>Agaricomycetidae</taxon>
        <taxon>Boletales</taxon>
        <taxon>Boletales incertae sedis</taxon>
        <taxon>Leucogyrophana</taxon>
    </lineage>
</organism>
<sequence>MVLKVLAAAVSAWLPSNYYVHVLVAIGAVVVVHAFAQGRTTSRERDMHARVVLITGGFTPLGLTLIQSLAERGAHIIALSQKPIDDPEVDLLVTLLRSTTKNDQIFSEECDLSSPSSVRSFCSRFLTGKDQRLDAIVFAHEYQQIGSLVSRQDAVLDAKIRQDSSLATFLIVTLLLPVLLVAPVERDIRIINVVNPFYAASAPTYTPATPPSNSSLFRQEGWRALRTAVFARHLQRVLDALPTGGQVPKTDENTIHVVNEKVQKSNIVAVSVCPGISRSDTIAPLLNAVRAPGRSSFGMTLYILSQPLLRLLTKSPASAVQSVLHVLFLPTPFKSTPKRTGANSTTTDALPEEVLKAGALYRECAVVNLRVPAPGSPRQQQMNASEDSKEPPLVDDGELGGVYLGQSVWESFEVALKEWEKSNLGAEDQGRGDGTTSVDTESG</sequence>
<keyword evidence="2" id="KW-1185">Reference proteome</keyword>
<evidence type="ECO:0000313" key="1">
    <source>
        <dbReference type="EMBL" id="KAH7929511.1"/>
    </source>
</evidence>
<gene>
    <name evidence="1" type="ORF">BV22DRAFT_1043814</name>
</gene>
<reference evidence="1" key="1">
    <citation type="journal article" date="2021" name="New Phytol.">
        <title>Evolutionary innovations through gain and loss of genes in the ectomycorrhizal Boletales.</title>
        <authorList>
            <person name="Wu G."/>
            <person name="Miyauchi S."/>
            <person name="Morin E."/>
            <person name="Kuo A."/>
            <person name="Drula E."/>
            <person name="Varga T."/>
            <person name="Kohler A."/>
            <person name="Feng B."/>
            <person name="Cao Y."/>
            <person name="Lipzen A."/>
            <person name="Daum C."/>
            <person name="Hundley H."/>
            <person name="Pangilinan J."/>
            <person name="Johnson J."/>
            <person name="Barry K."/>
            <person name="LaButti K."/>
            <person name="Ng V."/>
            <person name="Ahrendt S."/>
            <person name="Min B."/>
            <person name="Choi I.G."/>
            <person name="Park H."/>
            <person name="Plett J.M."/>
            <person name="Magnuson J."/>
            <person name="Spatafora J.W."/>
            <person name="Nagy L.G."/>
            <person name="Henrissat B."/>
            <person name="Grigoriev I.V."/>
            <person name="Yang Z.L."/>
            <person name="Xu J."/>
            <person name="Martin F.M."/>
        </authorList>
    </citation>
    <scope>NUCLEOTIDE SEQUENCE</scope>
    <source>
        <strain evidence="1">KUC20120723A-06</strain>
    </source>
</reference>
<dbReference type="Proteomes" id="UP000790709">
    <property type="component" value="Unassembled WGS sequence"/>
</dbReference>
<name>A0ACB8BU94_9AGAM</name>
<accession>A0ACB8BU94</accession>